<dbReference type="AlphaFoldDB" id="A0A444Z8M3"/>
<protein>
    <submittedName>
        <fullName evidence="4">Uncharacterized protein</fullName>
    </submittedName>
</protein>
<reference evidence="4 5" key="1">
    <citation type="submission" date="2019-01" db="EMBL/GenBank/DDBJ databases">
        <title>Sequencing of cultivated peanut Arachis hypogaea provides insights into genome evolution and oil improvement.</title>
        <authorList>
            <person name="Chen X."/>
        </authorList>
    </citation>
    <scope>NUCLEOTIDE SEQUENCE [LARGE SCALE GENOMIC DNA]</scope>
    <source>
        <strain evidence="5">cv. Fuhuasheng</strain>
        <tissue evidence="4">Leaves</tissue>
    </source>
</reference>
<accession>A0A444Z8M3</accession>
<sequence length="148" mass="16347">MGSSLLYVLTTHCDGCGIGQFIKAIAEIAQGASKPSILPVWCRDLLCARDPPRVTFIHHEYKQVPIDNDDKTLLAMDRVESLHCSKRKASRHCNKELAPCQKMSCSTVQSQAATAHHPSCRNAPHVWPLTASRALISQPSKFQQNISV</sequence>
<proteinExistence type="inferred from homology"/>
<evidence type="ECO:0000313" key="5">
    <source>
        <dbReference type="Proteomes" id="UP000289738"/>
    </source>
</evidence>
<dbReference type="PANTHER" id="PTHR31147">
    <property type="entry name" value="ACYL TRANSFERASE 4"/>
    <property type="match status" value="1"/>
</dbReference>
<dbReference type="Proteomes" id="UP000289738">
    <property type="component" value="Chromosome B05"/>
</dbReference>
<dbReference type="PANTHER" id="PTHR31147:SF1">
    <property type="entry name" value="ACYL TRANSFERASE 4"/>
    <property type="match status" value="1"/>
</dbReference>
<comment type="similarity">
    <text evidence="1">Belongs to the plant acyltransferase family.</text>
</comment>
<evidence type="ECO:0000313" key="4">
    <source>
        <dbReference type="EMBL" id="RYR10519.1"/>
    </source>
</evidence>
<dbReference type="InterPro" id="IPR050898">
    <property type="entry name" value="Plant_acyltransferase"/>
</dbReference>
<dbReference type="Pfam" id="PF02458">
    <property type="entry name" value="Transferase"/>
    <property type="match status" value="1"/>
</dbReference>
<organism evidence="4 5">
    <name type="scientific">Arachis hypogaea</name>
    <name type="common">Peanut</name>
    <dbReference type="NCBI Taxonomy" id="3818"/>
    <lineage>
        <taxon>Eukaryota</taxon>
        <taxon>Viridiplantae</taxon>
        <taxon>Streptophyta</taxon>
        <taxon>Embryophyta</taxon>
        <taxon>Tracheophyta</taxon>
        <taxon>Spermatophyta</taxon>
        <taxon>Magnoliopsida</taxon>
        <taxon>eudicotyledons</taxon>
        <taxon>Gunneridae</taxon>
        <taxon>Pentapetalae</taxon>
        <taxon>rosids</taxon>
        <taxon>fabids</taxon>
        <taxon>Fabales</taxon>
        <taxon>Fabaceae</taxon>
        <taxon>Papilionoideae</taxon>
        <taxon>50 kb inversion clade</taxon>
        <taxon>dalbergioids sensu lato</taxon>
        <taxon>Dalbergieae</taxon>
        <taxon>Pterocarpus clade</taxon>
        <taxon>Arachis</taxon>
    </lineage>
</organism>
<keyword evidence="2" id="KW-0808">Transferase</keyword>
<dbReference type="EMBL" id="SDMP01000015">
    <property type="protein sequence ID" value="RYR10519.1"/>
    <property type="molecule type" value="Genomic_DNA"/>
</dbReference>
<name>A0A444Z8M3_ARAHY</name>
<dbReference type="Gene3D" id="3.30.559.10">
    <property type="entry name" value="Chloramphenicol acetyltransferase-like domain"/>
    <property type="match status" value="1"/>
</dbReference>
<evidence type="ECO:0000256" key="1">
    <source>
        <dbReference type="ARBA" id="ARBA00009861"/>
    </source>
</evidence>
<dbReference type="GO" id="GO:0016746">
    <property type="term" value="F:acyltransferase activity"/>
    <property type="evidence" value="ECO:0007669"/>
    <property type="project" value="UniProtKB-KW"/>
</dbReference>
<keyword evidence="5" id="KW-1185">Reference proteome</keyword>
<keyword evidence="3" id="KW-0012">Acyltransferase</keyword>
<dbReference type="InterPro" id="IPR023213">
    <property type="entry name" value="CAT-like_dom_sf"/>
</dbReference>
<comment type="caution">
    <text evidence="4">The sequence shown here is derived from an EMBL/GenBank/DDBJ whole genome shotgun (WGS) entry which is preliminary data.</text>
</comment>
<gene>
    <name evidence="4" type="ORF">Ahy_B05g078947</name>
</gene>
<evidence type="ECO:0000256" key="2">
    <source>
        <dbReference type="ARBA" id="ARBA00022679"/>
    </source>
</evidence>
<evidence type="ECO:0000256" key="3">
    <source>
        <dbReference type="ARBA" id="ARBA00023315"/>
    </source>
</evidence>